<dbReference type="InParanoid" id="A0A2G5DTM6"/>
<dbReference type="InterPro" id="IPR001087">
    <property type="entry name" value="GDSL"/>
</dbReference>
<feature type="chain" id="PRO_5013579394" description="SGNH hydrolase-type esterase domain-containing protein" evidence="2">
    <location>
        <begin position="27"/>
        <end position="660"/>
    </location>
</feature>
<keyword evidence="4" id="KW-1185">Reference proteome</keyword>
<comment type="similarity">
    <text evidence="1">Belongs to the 'GDSL' lipolytic enzyme family.</text>
</comment>
<dbReference type="Pfam" id="PF00657">
    <property type="entry name" value="Lipase_GDSL"/>
    <property type="match status" value="2"/>
</dbReference>
<sequence>MDYSFTIIFVIVFISFLSVPCSYVQAQTTTNHSVSAILVFGDSTVDPGNNNHLVTAMKADYPPYGIDMPNHASTGRFCNGKLTTDFIASYLGIKDYVPPYLDLTLGTEELKTGVSFASAGSGYDPLTGQSFNVIPVQKQLEFFKNYKAKLESAMGTNNVEGHIQNALFIISSGTNDLAANYFFSPVRRSQYSVAEYQNFMLQNAKRFVQGLLDLGARKIAIIGLPPIGCSPSLLALNHQHECIETYSIPAKQFNQILQEELKAMQNANPGVLLIYADMYEPLQGIIKNYKESGYVESSRGCCGTKIPETSYLCTHLTPREYTSICSQPQTTNNHSVSAILVFGDSTVDPGNNNHLVTAVRADFPPYGIDMPNHASTGRFCNGKLTTDFIASYLGIKDYVPPYLDITLGIEELKTGVSFASAGSGYDPLTGQAFNVIPVQKQLEFFKDYKAKLESAMGTDNVERHIQNAIFLISCGTNDLAANYFISPVRRSQYSVAEYQNFMLQNAKHFVQGLLDLGARKIAMVGLPPIGCLPFLLALNHQHECIETYSIAAKQFNQMLQEELKAMQNANPGVLLIYADIYEPLQGIIQNYKESGYVESSRGCCGTEISETSYLCTHLTPVCPDRSKYIFWDAVHPTERVYQYLFTTLRSKIDSAVRGLP</sequence>
<dbReference type="OrthoDB" id="1600564at2759"/>
<reference evidence="3 4" key="1">
    <citation type="submission" date="2017-09" db="EMBL/GenBank/DDBJ databases">
        <title>WGS assembly of Aquilegia coerulea Goldsmith.</title>
        <authorList>
            <person name="Hodges S."/>
            <person name="Kramer E."/>
            <person name="Nordborg M."/>
            <person name="Tomkins J."/>
            <person name="Borevitz J."/>
            <person name="Derieg N."/>
            <person name="Yan J."/>
            <person name="Mihaltcheva S."/>
            <person name="Hayes R.D."/>
            <person name="Rokhsar D."/>
        </authorList>
    </citation>
    <scope>NUCLEOTIDE SEQUENCE [LARGE SCALE GENOMIC DNA]</scope>
    <source>
        <strain evidence="4">cv. Goldsmith</strain>
    </source>
</reference>
<name>A0A2G5DTM6_AQUCA</name>
<keyword evidence="2" id="KW-0732">Signal</keyword>
<dbReference type="PANTHER" id="PTHR45642">
    <property type="entry name" value="GDSL ESTERASE/LIPASE EXL3"/>
    <property type="match status" value="1"/>
</dbReference>
<protein>
    <recommendedName>
        <fullName evidence="5">SGNH hydrolase-type esterase domain-containing protein</fullName>
    </recommendedName>
</protein>
<feature type="signal peptide" evidence="2">
    <location>
        <begin position="1"/>
        <end position="26"/>
    </location>
</feature>
<dbReference type="STRING" id="218851.A0A2G5DTM6"/>
<accession>A0A2G5DTM6</accession>
<dbReference type="AlphaFoldDB" id="A0A2G5DTM6"/>
<dbReference type="InterPro" id="IPR050592">
    <property type="entry name" value="GDSL_lipolytic_enzyme"/>
</dbReference>
<proteinExistence type="inferred from homology"/>
<dbReference type="GO" id="GO:0016788">
    <property type="term" value="F:hydrolase activity, acting on ester bonds"/>
    <property type="evidence" value="ECO:0007669"/>
    <property type="project" value="InterPro"/>
</dbReference>
<evidence type="ECO:0000256" key="2">
    <source>
        <dbReference type="SAM" id="SignalP"/>
    </source>
</evidence>
<dbReference type="InterPro" id="IPR036514">
    <property type="entry name" value="SGNH_hydro_sf"/>
</dbReference>
<dbReference type="CDD" id="cd01837">
    <property type="entry name" value="SGNH_plant_lipase_like"/>
    <property type="match status" value="2"/>
</dbReference>
<dbReference type="Gene3D" id="3.40.50.1110">
    <property type="entry name" value="SGNH hydrolase"/>
    <property type="match status" value="2"/>
</dbReference>
<dbReference type="FunFam" id="3.40.50.1110:FF:000003">
    <property type="entry name" value="GDSL esterase/lipase APG"/>
    <property type="match status" value="2"/>
</dbReference>
<dbReference type="PANTHER" id="PTHR45642:SF3">
    <property type="entry name" value="OS09G0540400 PROTEIN"/>
    <property type="match status" value="1"/>
</dbReference>
<evidence type="ECO:0000313" key="4">
    <source>
        <dbReference type="Proteomes" id="UP000230069"/>
    </source>
</evidence>
<organism evidence="3 4">
    <name type="scientific">Aquilegia coerulea</name>
    <name type="common">Rocky mountain columbine</name>
    <dbReference type="NCBI Taxonomy" id="218851"/>
    <lineage>
        <taxon>Eukaryota</taxon>
        <taxon>Viridiplantae</taxon>
        <taxon>Streptophyta</taxon>
        <taxon>Embryophyta</taxon>
        <taxon>Tracheophyta</taxon>
        <taxon>Spermatophyta</taxon>
        <taxon>Magnoliopsida</taxon>
        <taxon>Ranunculales</taxon>
        <taxon>Ranunculaceae</taxon>
        <taxon>Thalictroideae</taxon>
        <taxon>Aquilegia</taxon>
    </lineage>
</organism>
<evidence type="ECO:0000256" key="1">
    <source>
        <dbReference type="ARBA" id="ARBA00008668"/>
    </source>
</evidence>
<dbReference type="FunCoup" id="A0A2G5DTM6">
    <property type="interactions" value="59"/>
</dbReference>
<dbReference type="InterPro" id="IPR035669">
    <property type="entry name" value="SGNH_plant_lipase-like"/>
</dbReference>
<evidence type="ECO:0008006" key="5">
    <source>
        <dbReference type="Google" id="ProtNLM"/>
    </source>
</evidence>
<gene>
    <name evidence="3" type="ORF">AQUCO_01500422v1</name>
</gene>
<dbReference type="EMBL" id="KZ305032">
    <property type="protein sequence ID" value="PIA46871.1"/>
    <property type="molecule type" value="Genomic_DNA"/>
</dbReference>
<evidence type="ECO:0000313" key="3">
    <source>
        <dbReference type="EMBL" id="PIA46871.1"/>
    </source>
</evidence>
<dbReference type="Proteomes" id="UP000230069">
    <property type="component" value="Unassembled WGS sequence"/>
</dbReference>
<dbReference type="SUPFAM" id="SSF52266">
    <property type="entry name" value="SGNH hydrolase"/>
    <property type="match status" value="1"/>
</dbReference>